<gene>
    <name evidence="2" type="ORF">JIN84_17175</name>
</gene>
<evidence type="ECO:0000313" key="2">
    <source>
        <dbReference type="EMBL" id="MBK1817356.1"/>
    </source>
</evidence>
<keyword evidence="3" id="KW-1185">Reference proteome</keyword>
<comment type="caution">
    <text evidence="2">The sequence shown here is derived from an EMBL/GenBank/DDBJ whole genome shotgun (WGS) entry which is preliminary data.</text>
</comment>
<reference evidence="2" key="1">
    <citation type="submission" date="2021-01" db="EMBL/GenBank/DDBJ databases">
        <title>Modified the classification status of verrucomicrobia.</title>
        <authorList>
            <person name="Feng X."/>
        </authorList>
    </citation>
    <scope>NUCLEOTIDE SEQUENCE</scope>
    <source>
        <strain evidence="2">JCM 18052</strain>
    </source>
</reference>
<sequence>MPQATENRRAASFQQLKADKSKDLIESANEIRMLAPANMKSDASIMVGNPPQPERVSDHVFVVNDEKEAEGDGFANDGTRNAKPSRASPLLTLSFAGQSTGISNCNDGPSQKQRLSRCR</sequence>
<feature type="region of interest" description="Disordered" evidence="1">
    <location>
        <begin position="67"/>
        <end position="119"/>
    </location>
</feature>
<name>A0A934VCU9_9BACT</name>
<proteinExistence type="predicted"/>
<dbReference type="RefSeq" id="WP_200352300.1">
    <property type="nucleotide sequence ID" value="NZ_BAABHZ010000001.1"/>
</dbReference>
<dbReference type="EMBL" id="JAENIK010000012">
    <property type="protein sequence ID" value="MBK1817356.1"/>
    <property type="molecule type" value="Genomic_DNA"/>
</dbReference>
<organism evidence="2 3">
    <name type="scientific">Luteolibacter yonseiensis</name>
    <dbReference type="NCBI Taxonomy" id="1144680"/>
    <lineage>
        <taxon>Bacteria</taxon>
        <taxon>Pseudomonadati</taxon>
        <taxon>Verrucomicrobiota</taxon>
        <taxon>Verrucomicrobiia</taxon>
        <taxon>Verrucomicrobiales</taxon>
        <taxon>Verrucomicrobiaceae</taxon>
        <taxon>Luteolibacter</taxon>
    </lineage>
</organism>
<accession>A0A934VCU9</accession>
<protein>
    <submittedName>
        <fullName evidence="2">Uncharacterized protein</fullName>
    </submittedName>
</protein>
<evidence type="ECO:0000313" key="3">
    <source>
        <dbReference type="Proteomes" id="UP000600139"/>
    </source>
</evidence>
<evidence type="ECO:0000256" key="1">
    <source>
        <dbReference type="SAM" id="MobiDB-lite"/>
    </source>
</evidence>
<dbReference type="AlphaFoldDB" id="A0A934VCU9"/>
<dbReference type="Proteomes" id="UP000600139">
    <property type="component" value="Unassembled WGS sequence"/>
</dbReference>
<feature type="compositionally biased region" description="Polar residues" evidence="1">
    <location>
        <begin position="95"/>
        <end position="113"/>
    </location>
</feature>